<dbReference type="SUPFAM" id="SSF53756">
    <property type="entry name" value="UDP-Glycosyltransferase/glycogen phosphorylase"/>
    <property type="match status" value="1"/>
</dbReference>
<sequence length="380" mass="43362">MKKTVYLWLVKLISWFAQFRQTDTIIYLMSFADNLDFIEQLHQTVGDRLVVYYLSSAQSGAAQLLPADITIRPFHDSIRFAMTGVPVLTCAADIYCDNYYAFTAGLKRRQGQRIIQLWHASGAVKAFGWHDPATLKRSPADQKRFQAVYDQITDYVVGSTKMGQVFAANYHVPQQRMRVLGYPRSDRYCQSAWVSATRQAIFQQHPALRDREVVLYAPTYRAGVTFDLPADFATLKLKATQVLVIKLHPHLAAQAQQLYQRYPNLITLVPEFSTDELLTVTTTLISDYSSVIFDYALLPNCQKIILFTFDWASYRRAVGLQADFKQWAPGPFVTTTAELNQELATPAKANQLTSFNQLWNTQNDGQATKRTLAYFYPQSR</sequence>
<evidence type="ECO:0000256" key="3">
    <source>
        <dbReference type="ARBA" id="ARBA00022475"/>
    </source>
</evidence>
<comment type="similarity">
    <text evidence="2">Belongs to the CDP-glycerol glycerophosphotransferase family.</text>
</comment>
<keyword evidence="6" id="KW-0472">Membrane</keyword>
<dbReference type="RefSeq" id="WP_308703218.1">
    <property type="nucleotide sequence ID" value="NZ_AP027463.1"/>
</dbReference>
<comment type="subcellular location">
    <subcellularLocation>
        <location evidence="1">Cell membrane</location>
        <topology evidence="1">Peripheral membrane protein</topology>
    </subcellularLocation>
</comment>
<dbReference type="InterPro" id="IPR007554">
    <property type="entry name" value="Glycerophosphate_synth"/>
</dbReference>
<gene>
    <name evidence="7" type="ORF">RA086_07515</name>
</gene>
<keyword evidence="5" id="KW-0777">Teichoic acid biosynthesis</keyword>
<evidence type="ECO:0000313" key="7">
    <source>
        <dbReference type="EMBL" id="MDQ7937476.1"/>
    </source>
</evidence>
<protein>
    <submittedName>
        <fullName evidence="7">CDP-glycerol glycerophosphotransferase family protein</fullName>
    </submittedName>
</protein>
<evidence type="ECO:0000256" key="1">
    <source>
        <dbReference type="ARBA" id="ARBA00004202"/>
    </source>
</evidence>
<accession>A0ABU1A915</accession>
<dbReference type="InterPro" id="IPR043149">
    <property type="entry name" value="TagF_N"/>
</dbReference>
<dbReference type="InterPro" id="IPR043148">
    <property type="entry name" value="TagF_C"/>
</dbReference>
<dbReference type="Gene3D" id="3.40.50.12580">
    <property type="match status" value="1"/>
</dbReference>
<dbReference type="PANTHER" id="PTHR37316:SF1">
    <property type="entry name" value="TEICHOIC ACID GLYCEROL-PHOSPHATE PRIMASE"/>
    <property type="match status" value="1"/>
</dbReference>
<proteinExistence type="inferred from homology"/>
<dbReference type="InterPro" id="IPR051612">
    <property type="entry name" value="Teichoic_Acid_Biosynth"/>
</dbReference>
<dbReference type="Gene3D" id="3.40.50.11820">
    <property type="match status" value="1"/>
</dbReference>
<evidence type="ECO:0000256" key="4">
    <source>
        <dbReference type="ARBA" id="ARBA00022679"/>
    </source>
</evidence>
<evidence type="ECO:0000256" key="6">
    <source>
        <dbReference type="ARBA" id="ARBA00023136"/>
    </source>
</evidence>
<dbReference type="Pfam" id="PF04464">
    <property type="entry name" value="Glyphos_transf"/>
    <property type="match status" value="1"/>
</dbReference>
<keyword evidence="4" id="KW-0808">Transferase</keyword>
<evidence type="ECO:0000256" key="5">
    <source>
        <dbReference type="ARBA" id="ARBA00022944"/>
    </source>
</evidence>
<dbReference type="PANTHER" id="PTHR37316">
    <property type="entry name" value="TEICHOIC ACID GLYCEROL-PHOSPHATE PRIMASE"/>
    <property type="match status" value="1"/>
</dbReference>
<dbReference type="Proteomes" id="UP001227831">
    <property type="component" value="Unassembled WGS sequence"/>
</dbReference>
<name>A0ABU1A915_9LACO</name>
<dbReference type="EMBL" id="JAVCWF010000001">
    <property type="protein sequence ID" value="MDQ7937476.1"/>
    <property type="molecule type" value="Genomic_DNA"/>
</dbReference>
<keyword evidence="8" id="KW-1185">Reference proteome</keyword>
<evidence type="ECO:0000313" key="8">
    <source>
        <dbReference type="Proteomes" id="UP001227831"/>
    </source>
</evidence>
<keyword evidence="3" id="KW-1003">Cell membrane</keyword>
<evidence type="ECO:0000256" key="2">
    <source>
        <dbReference type="ARBA" id="ARBA00010488"/>
    </source>
</evidence>
<reference evidence="7 8" key="1">
    <citation type="journal article" date="2023" name="Int. J. Syst. Evol. Microbiol.">
        <title>Lactiplantibacillus brownii sp. nov., a novel psychrotolerant species isolated from sauerkraut.</title>
        <authorList>
            <person name="Heng Y.C."/>
            <person name="Silvaraju S."/>
            <person name="Lee J.K.Y."/>
            <person name="Kittelmann S."/>
        </authorList>
    </citation>
    <scope>NUCLEOTIDE SEQUENCE [LARGE SCALE GENOMIC DNA]</scope>
    <source>
        <strain evidence="7 8">WILCCON 0030</strain>
    </source>
</reference>
<organism evidence="7 8">
    <name type="scientific">Lactiplantibacillus brownii</name>
    <dbReference type="NCBI Taxonomy" id="3069269"/>
    <lineage>
        <taxon>Bacteria</taxon>
        <taxon>Bacillati</taxon>
        <taxon>Bacillota</taxon>
        <taxon>Bacilli</taxon>
        <taxon>Lactobacillales</taxon>
        <taxon>Lactobacillaceae</taxon>
        <taxon>Lactiplantibacillus</taxon>
    </lineage>
</organism>
<comment type="caution">
    <text evidence="7">The sequence shown here is derived from an EMBL/GenBank/DDBJ whole genome shotgun (WGS) entry which is preliminary data.</text>
</comment>